<dbReference type="Gene3D" id="3.10.105.10">
    <property type="entry name" value="Dipeptide-binding Protein, Domain 3"/>
    <property type="match status" value="1"/>
</dbReference>
<dbReference type="GO" id="GO:0030288">
    <property type="term" value="C:outer membrane-bounded periplasmic space"/>
    <property type="evidence" value="ECO:0007669"/>
    <property type="project" value="TreeGrafter"/>
</dbReference>
<dbReference type="AlphaFoldDB" id="A0A6D0IHT3"/>
<gene>
    <name evidence="4" type="ORF">GQA06_28930</name>
</gene>
<evidence type="ECO:0000256" key="1">
    <source>
        <dbReference type="ARBA" id="ARBA00004418"/>
    </source>
</evidence>
<protein>
    <submittedName>
        <fullName evidence="4">Glutathione ABC transporter substrate-binding protein GsiB</fullName>
    </submittedName>
</protein>
<keyword evidence="3" id="KW-0732">Signal</keyword>
<evidence type="ECO:0000256" key="3">
    <source>
        <dbReference type="ARBA" id="ARBA00022729"/>
    </source>
</evidence>
<comment type="subcellular location">
    <subcellularLocation>
        <location evidence="1">Periplasm</location>
    </subcellularLocation>
</comment>
<dbReference type="Gene3D" id="3.40.190.10">
    <property type="entry name" value="Periplasmic binding protein-like II"/>
    <property type="match status" value="1"/>
</dbReference>
<organism evidence="4 5">
    <name type="scientific">Escherichia coli</name>
    <dbReference type="NCBI Taxonomy" id="562"/>
    <lineage>
        <taxon>Bacteria</taxon>
        <taxon>Pseudomonadati</taxon>
        <taxon>Pseudomonadota</taxon>
        <taxon>Gammaproteobacteria</taxon>
        <taxon>Enterobacterales</taxon>
        <taxon>Enterobacteriaceae</taxon>
        <taxon>Escherichia</taxon>
    </lineage>
</organism>
<reference evidence="4 5" key="1">
    <citation type="submission" date="2019-12" db="EMBL/GenBank/DDBJ databases">
        <title>Enteriobacteria Tanzani isolates_8377-8380.</title>
        <authorList>
            <person name="Subbiah M."/>
            <person name="Call D."/>
        </authorList>
    </citation>
    <scope>NUCLEOTIDE SEQUENCE [LARGE SCALE GENOMIC DNA]</scope>
    <source>
        <strain evidence="4 5">8380wG1</strain>
    </source>
</reference>
<dbReference type="GO" id="GO:0042938">
    <property type="term" value="P:dipeptide transport"/>
    <property type="evidence" value="ECO:0007669"/>
    <property type="project" value="TreeGrafter"/>
</dbReference>
<proteinExistence type="inferred from homology"/>
<dbReference type="EMBL" id="WTQJ01002004">
    <property type="protein sequence ID" value="MWR17803.1"/>
    <property type="molecule type" value="Genomic_DNA"/>
</dbReference>
<feature type="non-terminal residue" evidence="4">
    <location>
        <position position="1"/>
    </location>
</feature>
<dbReference type="PANTHER" id="PTHR30290">
    <property type="entry name" value="PERIPLASMIC BINDING COMPONENT OF ABC TRANSPORTER"/>
    <property type="match status" value="1"/>
</dbReference>
<comment type="similarity">
    <text evidence="2">Belongs to the bacterial solute-binding protein 5 family.</text>
</comment>
<sequence>QKVLQFTQQQLAQVGIKAQVTAMDAGQRAAEVEGKGQKESGVRMFYTGWSASTGEADWALSPLFASQNWPPTLFNTAFYSNKQVDDFLAQALKTNDPAEKTRLYKAAQDIIWQESPWIPLVVEKLVSAHSKKLTGFWIMPDTGFSFEDADLQ</sequence>
<dbReference type="Proteomes" id="UP000430387">
    <property type="component" value="Unassembled WGS sequence"/>
</dbReference>
<dbReference type="PANTHER" id="PTHR30290:SF32">
    <property type="entry name" value="GLUTATHIONE-BINDING PROTEIN GSIB"/>
    <property type="match status" value="1"/>
</dbReference>
<dbReference type="SUPFAM" id="SSF53850">
    <property type="entry name" value="Periplasmic binding protein-like II"/>
    <property type="match status" value="1"/>
</dbReference>
<evidence type="ECO:0000256" key="2">
    <source>
        <dbReference type="ARBA" id="ARBA00005695"/>
    </source>
</evidence>
<dbReference type="GO" id="GO:1904680">
    <property type="term" value="F:peptide transmembrane transporter activity"/>
    <property type="evidence" value="ECO:0007669"/>
    <property type="project" value="TreeGrafter"/>
</dbReference>
<comment type="caution">
    <text evidence="4">The sequence shown here is derived from an EMBL/GenBank/DDBJ whole genome shotgun (WGS) entry which is preliminary data.</text>
</comment>
<accession>A0A6D0IHT3</accession>
<name>A0A6D0IHT3_ECOLX</name>
<evidence type="ECO:0000313" key="5">
    <source>
        <dbReference type="Proteomes" id="UP000430387"/>
    </source>
</evidence>
<evidence type="ECO:0000313" key="4">
    <source>
        <dbReference type="EMBL" id="MWR17803.1"/>
    </source>
</evidence>
<dbReference type="InterPro" id="IPR039424">
    <property type="entry name" value="SBP_5"/>
</dbReference>